<dbReference type="OrthoDB" id="9804790at2"/>
<feature type="active site" description="Proton donor" evidence="4">
    <location>
        <position position="48"/>
    </location>
</feature>
<dbReference type="STRING" id="266892.SAMN04488054_10168"/>
<dbReference type="InterPro" id="IPR018170">
    <property type="entry name" value="Aldo/ket_reductase_CS"/>
</dbReference>
<dbReference type="AlphaFoldDB" id="A0A1I4HXF0"/>
<evidence type="ECO:0000256" key="6">
    <source>
        <dbReference type="PIRSR" id="PIRSR000097-3"/>
    </source>
</evidence>
<comment type="similarity">
    <text evidence="1">Belongs to the aldo/keto reductase family.</text>
</comment>
<dbReference type="SUPFAM" id="SSF51430">
    <property type="entry name" value="NAD(P)-linked oxidoreductase"/>
    <property type="match status" value="1"/>
</dbReference>
<gene>
    <name evidence="8" type="ORF">SAMN04488054_10168</name>
</gene>
<dbReference type="PANTHER" id="PTHR43827:SF3">
    <property type="entry name" value="NADP-DEPENDENT OXIDOREDUCTASE DOMAIN-CONTAINING PROTEIN"/>
    <property type="match status" value="1"/>
</dbReference>
<evidence type="ECO:0000256" key="3">
    <source>
        <dbReference type="ARBA" id="ARBA00023002"/>
    </source>
</evidence>
<dbReference type="InterPro" id="IPR036812">
    <property type="entry name" value="NAD(P)_OxRdtase_dom_sf"/>
</dbReference>
<evidence type="ECO:0000256" key="2">
    <source>
        <dbReference type="ARBA" id="ARBA00022857"/>
    </source>
</evidence>
<keyword evidence="2" id="KW-0521">NADP</keyword>
<dbReference type="InterPro" id="IPR020471">
    <property type="entry name" value="AKR"/>
</dbReference>
<dbReference type="PROSITE" id="PS00798">
    <property type="entry name" value="ALDOKETO_REDUCTASE_1"/>
    <property type="match status" value="1"/>
</dbReference>
<dbReference type="FunFam" id="3.20.20.100:FF:000015">
    <property type="entry name" value="Oxidoreductase, aldo/keto reductase family"/>
    <property type="match status" value="1"/>
</dbReference>
<feature type="binding site" evidence="5">
    <location>
        <position position="106"/>
    </location>
    <ligand>
        <name>substrate</name>
    </ligand>
</feature>
<feature type="site" description="Lowers pKa of active site Tyr" evidence="6">
    <location>
        <position position="73"/>
    </location>
</feature>
<dbReference type="GO" id="GO:0016616">
    <property type="term" value="F:oxidoreductase activity, acting on the CH-OH group of donors, NAD or NADP as acceptor"/>
    <property type="evidence" value="ECO:0007669"/>
    <property type="project" value="UniProtKB-ARBA"/>
</dbReference>
<evidence type="ECO:0000256" key="1">
    <source>
        <dbReference type="ARBA" id="ARBA00007905"/>
    </source>
</evidence>
<dbReference type="PANTHER" id="PTHR43827">
    <property type="entry name" value="2,5-DIKETO-D-GLUCONIC ACID REDUCTASE"/>
    <property type="match status" value="1"/>
</dbReference>
<dbReference type="EMBL" id="FOTY01000001">
    <property type="protein sequence ID" value="SFL46734.1"/>
    <property type="molecule type" value="Genomic_DNA"/>
</dbReference>
<dbReference type="PRINTS" id="PR00069">
    <property type="entry name" value="ALDKETRDTASE"/>
</dbReference>
<name>A0A1I4HXF0_9BACI</name>
<protein>
    <submittedName>
        <fullName evidence="8">Aldo/keto reductase</fullName>
    </submittedName>
</protein>
<accession>A0A1I4HXF0</accession>
<keyword evidence="9" id="KW-1185">Reference proteome</keyword>
<evidence type="ECO:0000256" key="4">
    <source>
        <dbReference type="PIRSR" id="PIRSR000097-1"/>
    </source>
</evidence>
<dbReference type="PIRSF" id="PIRSF000097">
    <property type="entry name" value="AKR"/>
    <property type="match status" value="1"/>
</dbReference>
<dbReference type="RefSeq" id="WP_090925052.1">
    <property type="nucleotide sequence ID" value="NZ_FOTY01000001.1"/>
</dbReference>
<proteinExistence type="inferred from homology"/>
<evidence type="ECO:0000313" key="8">
    <source>
        <dbReference type="EMBL" id="SFL46734.1"/>
    </source>
</evidence>
<dbReference type="InterPro" id="IPR023210">
    <property type="entry name" value="NADP_OxRdtase_dom"/>
</dbReference>
<dbReference type="Pfam" id="PF00248">
    <property type="entry name" value="Aldo_ket_red"/>
    <property type="match status" value="1"/>
</dbReference>
<keyword evidence="3" id="KW-0560">Oxidoreductase</keyword>
<dbReference type="PROSITE" id="PS00062">
    <property type="entry name" value="ALDOKETO_REDUCTASE_2"/>
    <property type="match status" value="1"/>
</dbReference>
<evidence type="ECO:0000256" key="5">
    <source>
        <dbReference type="PIRSR" id="PIRSR000097-2"/>
    </source>
</evidence>
<organism evidence="8 9">
    <name type="scientific">Salibacterium qingdaonense</name>
    <dbReference type="NCBI Taxonomy" id="266892"/>
    <lineage>
        <taxon>Bacteria</taxon>
        <taxon>Bacillati</taxon>
        <taxon>Bacillota</taxon>
        <taxon>Bacilli</taxon>
        <taxon>Bacillales</taxon>
        <taxon>Bacillaceae</taxon>
    </lineage>
</organism>
<evidence type="ECO:0000313" key="9">
    <source>
        <dbReference type="Proteomes" id="UP000199668"/>
    </source>
</evidence>
<feature type="domain" description="NADP-dependent oxidoreductase" evidence="7">
    <location>
        <begin position="15"/>
        <end position="258"/>
    </location>
</feature>
<dbReference type="Gene3D" id="3.20.20.100">
    <property type="entry name" value="NADP-dependent oxidoreductase domain"/>
    <property type="match status" value="1"/>
</dbReference>
<sequence>MKDVTLNNGVVMPQLGFGVWKVPEDEAVPAVKKALETGYRSIDTAAFYNNEQGVGRALKESSIPRDELFITTKVWNGDQGYNRTLEAFERSLDNLGLDYLDLYLIHWPTPAYDDYVDTFKAMEKLYNDGRIKAIGVCNFEEEHLQRLLNECDIKPAVNQVECHPYFAQTKMKKYCHKHDIYLEAWSPLMHGKAVLEDEVVQELAAEHDKTPAQIVIRWHLQNDSIVIPKSVTPSRIEENYHVFDFELSENDMKKIDKLDCGDRQGAVPGEMNKR</sequence>
<evidence type="ECO:0000259" key="7">
    <source>
        <dbReference type="Pfam" id="PF00248"/>
    </source>
</evidence>
<dbReference type="Proteomes" id="UP000199668">
    <property type="component" value="Unassembled WGS sequence"/>
</dbReference>
<dbReference type="PROSITE" id="PS00063">
    <property type="entry name" value="ALDOKETO_REDUCTASE_3"/>
    <property type="match status" value="1"/>
</dbReference>
<reference evidence="8 9" key="1">
    <citation type="submission" date="2016-10" db="EMBL/GenBank/DDBJ databases">
        <authorList>
            <person name="de Groot N.N."/>
        </authorList>
    </citation>
    <scope>NUCLEOTIDE SEQUENCE [LARGE SCALE GENOMIC DNA]</scope>
    <source>
        <strain evidence="8 9">CGMCC 1.6134</strain>
    </source>
</reference>